<dbReference type="EMBL" id="CP031555">
    <property type="protein sequence ID" value="AXO14432.1"/>
    <property type="molecule type" value="Genomic_DNA"/>
</dbReference>
<evidence type="ECO:0000256" key="1">
    <source>
        <dbReference type="SAM" id="Coils"/>
    </source>
</evidence>
<gene>
    <name evidence="2" type="ORF">DY252_09530</name>
</gene>
<feature type="coiled-coil region" evidence="1">
    <location>
        <begin position="50"/>
        <end position="84"/>
    </location>
</feature>
<organism evidence="2 3">
    <name type="scientific">Thalassospira indica</name>
    <dbReference type="NCBI Taxonomy" id="1891279"/>
    <lineage>
        <taxon>Bacteria</taxon>
        <taxon>Pseudomonadati</taxon>
        <taxon>Pseudomonadota</taxon>
        <taxon>Alphaproteobacteria</taxon>
        <taxon>Rhodospirillales</taxon>
        <taxon>Thalassospiraceae</taxon>
        <taxon>Thalassospira</taxon>
    </lineage>
</organism>
<evidence type="ECO:0000313" key="2">
    <source>
        <dbReference type="EMBL" id="AXO14432.1"/>
    </source>
</evidence>
<sequence length="181" mass="19805">MKAIEQFKSLLWLAGAMFTAVGIGFGAGNYVTQKELETAEGLYKEALLNQAKAMGEINSLQTENQNLSQTIAELIADKKKTQESLEFRRKLSGEVILPPGETKEILPGIFLGVYSTGFSSRGQYASVGLGARFETITSGQTITEEFFNEISCSATFSYFGASEADAKERAVVLYNCRNLKK</sequence>
<evidence type="ECO:0000313" key="3">
    <source>
        <dbReference type="Proteomes" id="UP000256971"/>
    </source>
</evidence>
<protein>
    <submittedName>
        <fullName evidence="2">Uncharacterized protein</fullName>
    </submittedName>
</protein>
<keyword evidence="3" id="KW-1185">Reference proteome</keyword>
<dbReference type="RefSeq" id="WP_064790059.1">
    <property type="nucleotide sequence ID" value="NZ_CP031555.1"/>
</dbReference>
<name>A0ABM6XXK3_9PROT</name>
<keyword evidence="1" id="KW-0175">Coiled coil</keyword>
<accession>A0ABM6XXK3</accession>
<reference evidence="2 3" key="1">
    <citation type="submission" date="2018-08" db="EMBL/GenBank/DDBJ databases">
        <title>Complete genome sequence of type strain Thalassospira indica MCCC 1A01103T, isolated from isolated from deep seawater of the Indian Ocean.</title>
        <authorList>
            <person name="Liu Y."/>
        </authorList>
    </citation>
    <scope>NUCLEOTIDE SEQUENCE [LARGE SCALE GENOMIC DNA]</scope>
    <source>
        <strain evidence="2 3">PB8BT</strain>
    </source>
</reference>
<proteinExistence type="predicted"/>
<dbReference type="Proteomes" id="UP000256971">
    <property type="component" value="Chromosome"/>
</dbReference>